<dbReference type="InterPro" id="IPR000225">
    <property type="entry name" value="Armadillo"/>
</dbReference>
<reference evidence="7 8" key="1">
    <citation type="submission" date="2016-10" db="EMBL/GenBank/DDBJ databases">
        <authorList>
            <person name="Cai Z."/>
        </authorList>
    </citation>
    <scope>NUCLEOTIDE SEQUENCE [LARGE SCALE GENOMIC DNA]</scope>
</reference>
<evidence type="ECO:0000313" key="8">
    <source>
        <dbReference type="Proteomes" id="UP000256970"/>
    </source>
</evidence>
<organism evidence="7 8">
    <name type="scientific">Tetradesmus obliquus</name>
    <name type="common">Green alga</name>
    <name type="synonym">Acutodesmus obliquus</name>
    <dbReference type="NCBI Taxonomy" id="3088"/>
    <lineage>
        <taxon>Eukaryota</taxon>
        <taxon>Viridiplantae</taxon>
        <taxon>Chlorophyta</taxon>
        <taxon>core chlorophytes</taxon>
        <taxon>Chlorophyceae</taxon>
        <taxon>CS clade</taxon>
        <taxon>Sphaeropleales</taxon>
        <taxon>Scenedesmaceae</taxon>
        <taxon>Tetradesmus</taxon>
    </lineage>
</organism>
<dbReference type="Proteomes" id="UP000256970">
    <property type="component" value="Unassembled WGS sequence"/>
</dbReference>
<dbReference type="STRING" id="3088.A0A383W8U5"/>
<dbReference type="InterPro" id="IPR039717">
    <property type="entry name" value="Hgh1"/>
</dbReference>
<dbReference type="EMBL" id="FNXT01001194">
    <property type="protein sequence ID" value="SZX73620.1"/>
    <property type="molecule type" value="Genomic_DNA"/>
</dbReference>
<evidence type="ECO:0000256" key="2">
    <source>
        <dbReference type="ARBA" id="ARBA00014076"/>
    </source>
</evidence>
<accession>A0A383W8U5</accession>
<dbReference type="SUPFAM" id="SSF48371">
    <property type="entry name" value="ARM repeat"/>
    <property type="match status" value="1"/>
</dbReference>
<dbReference type="InterPro" id="IPR016024">
    <property type="entry name" value="ARM-type_fold"/>
</dbReference>
<dbReference type="InterPro" id="IPR011989">
    <property type="entry name" value="ARM-like"/>
</dbReference>
<evidence type="ECO:0000256" key="3">
    <source>
        <dbReference type="PROSITE-ProRule" id="PRU00259"/>
    </source>
</evidence>
<proteinExistence type="inferred from homology"/>
<keyword evidence="8" id="KW-1185">Reference proteome</keyword>
<protein>
    <recommendedName>
        <fullName evidence="2">Protein HGH1 homolog</fullName>
    </recommendedName>
</protein>
<comment type="similarity">
    <text evidence="1">Belongs to the HGH1 family.</text>
</comment>
<dbReference type="PANTHER" id="PTHR13387">
    <property type="entry name" value="PROTEIN HGH1 HOMOLOG"/>
    <property type="match status" value="1"/>
</dbReference>
<dbReference type="PROSITE" id="PS50176">
    <property type="entry name" value="ARM_REPEAT"/>
    <property type="match status" value="1"/>
</dbReference>
<feature type="domain" description="Protein HGH1 C-terminal" evidence="6">
    <location>
        <begin position="317"/>
        <end position="357"/>
    </location>
</feature>
<dbReference type="Pfam" id="PF04064">
    <property type="entry name" value="DUF384"/>
    <property type="match status" value="1"/>
</dbReference>
<dbReference type="AlphaFoldDB" id="A0A383W8U5"/>
<evidence type="ECO:0000256" key="4">
    <source>
        <dbReference type="SAM" id="MobiDB-lite"/>
    </source>
</evidence>
<dbReference type="InterPro" id="IPR007206">
    <property type="entry name" value="Protein_HGH1_C"/>
</dbReference>
<evidence type="ECO:0000256" key="1">
    <source>
        <dbReference type="ARBA" id="ARBA00006712"/>
    </source>
</evidence>
<evidence type="ECO:0000313" key="7">
    <source>
        <dbReference type="EMBL" id="SZX73620.1"/>
    </source>
</evidence>
<dbReference type="InterPro" id="IPR007205">
    <property type="entry name" value="Protein_HGH1_N"/>
</dbReference>
<dbReference type="Pfam" id="PF04063">
    <property type="entry name" value="DUF383"/>
    <property type="match status" value="1"/>
</dbReference>
<evidence type="ECO:0000259" key="5">
    <source>
        <dbReference type="Pfam" id="PF04063"/>
    </source>
</evidence>
<feature type="repeat" description="ARM" evidence="3">
    <location>
        <begin position="67"/>
        <end position="97"/>
    </location>
</feature>
<sequence>MTVDKDLQDLVEFLSFKKPEVTRPPLAAAAAAAAPAMTFVQQAAVDIVSGLSGSPEGIDRLKAVQVALLGALLRIVGTPDAESAVSKAALTALVNLSQDAALGKALLQFNTVGRVMEFVREKSCPHIELLLMLLVNLTVEEAGCEALLQLGRQGMEGLHMALLLQMFVKSAVTLMPGQPDPYQHIGSLLTNASRLQAGRQLLLQPGRGFLQALAAQLGPSSSLARRRGCSGALRNCCISAEEDGTLQELLADEAVLTRMLAPLSSSGSTDAAAAPAAAAAGNASPAGAAAGAGGAAPASSSGKDPDDAVREALAEAVAVLATTDAGRKALWKVSAPELLRKAYEDEEHPGVCQAMEHAARCFMFDADAAQVEGHDGEGQEQLQMQQEATD</sequence>
<name>A0A383W8U5_TETOB</name>
<dbReference type="Gene3D" id="1.25.10.10">
    <property type="entry name" value="Leucine-rich Repeat Variant"/>
    <property type="match status" value="1"/>
</dbReference>
<feature type="region of interest" description="Disordered" evidence="4">
    <location>
        <begin position="283"/>
        <end position="307"/>
    </location>
</feature>
<gene>
    <name evidence="7" type="ORF">BQ4739_LOCUS13877</name>
</gene>
<evidence type="ECO:0000259" key="6">
    <source>
        <dbReference type="Pfam" id="PF04064"/>
    </source>
</evidence>
<feature type="domain" description="Protein HGH1 N-terminal" evidence="5">
    <location>
        <begin position="124"/>
        <end position="266"/>
    </location>
</feature>
<feature type="compositionally biased region" description="Low complexity" evidence="4">
    <location>
        <begin position="283"/>
        <end position="302"/>
    </location>
</feature>
<dbReference type="PANTHER" id="PTHR13387:SF9">
    <property type="entry name" value="PROTEIN HGH1 HOMOLOG"/>
    <property type="match status" value="1"/>
</dbReference>